<gene>
    <name evidence="1" type="ORF">Cgig2_017398</name>
    <name evidence="2" type="ORF">Cgig2_030960</name>
</gene>
<evidence type="ECO:0000313" key="2">
    <source>
        <dbReference type="EMBL" id="KAJ8436448.1"/>
    </source>
</evidence>
<dbReference type="EMBL" id="JAKOGI010000343">
    <property type="protein sequence ID" value="KAJ8436448.1"/>
    <property type="molecule type" value="Genomic_DNA"/>
</dbReference>
<keyword evidence="3" id="KW-1185">Reference proteome</keyword>
<comment type="caution">
    <text evidence="2">The sequence shown here is derived from an EMBL/GenBank/DDBJ whole genome shotgun (WGS) entry which is preliminary data.</text>
</comment>
<protein>
    <submittedName>
        <fullName evidence="2">Uncharacterized protein</fullName>
    </submittedName>
</protein>
<accession>A0A9Q1K458</accession>
<organism evidence="2 3">
    <name type="scientific">Carnegiea gigantea</name>
    <dbReference type="NCBI Taxonomy" id="171969"/>
    <lineage>
        <taxon>Eukaryota</taxon>
        <taxon>Viridiplantae</taxon>
        <taxon>Streptophyta</taxon>
        <taxon>Embryophyta</taxon>
        <taxon>Tracheophyta</taxon>
        <taxon>Spermatophyta</taxon>
        <taxon>Magnoliopsida</taxon>
        <taxon>eudicotyledons</taxon>
        <taxon>Gunneridae</taxon>
        <taxon>Pentapetalae</taxon>
        <taxon>Caryophyllales</taxon>
        <taxon>Cactineae</taxon>
        <taxon>Cactaceae</taxon>
        <taxon>Cactoideae</taxon>
        <taxon>Echinocereeae</taxon>
        <taxon>Carnegiea</taxon>
    </lineage>
</organism>
<proteinExistence type="predicted"/>
<dbReference type="Proteomes" id="UP001153076">
    <property type="component" value="Unassembled WGS sequence"/>
</dbReference>
<reference evidence="2" key="1">
    <citation type="submission" date="2022-04" db="EMBL/GenBank/DDBJ databases">
        <title>Carnegiea gigantea Genome sequencing and assembly v2.</title>
        <authorList>
            <person name="Copetti D."/>
            <person name="Sanderson M.J."/>
            <person name="Burquez A."/>
            <person name="Wojciechowski M.F."/>
        </authorList>
    </citation>
    <scope>NUCLEOTIDE SEQUENCE</scope>
    <source>
        <strain evidence="2">SGP5-SGP5p</strain>
        <tissue evidence="2">Aerial part</tissue>
    </source>
</reference>
<dbReference type="AlphaFoldDB" id="A0A9Q1K458"/>
<dbReference type="EMBL" id="JAKOGI010000539">
    <property type="protein sequence ID" value="KAJ8433438.1"/>
    <property type="molecule type" value="Genomic_DNA"/>
</dbReference>
<name>A0A9Q1K458_9CARY</name>
<evidence type="ECO:0000313" key="1">
    <source>
        <dbReference type="EMBL" id="KAJ8433438.1"/>
    </source>
</evidence>
<sequence>MDIGIFNTFGSKLWSAKYRFKEKRKVSEPNFTNFREKMVLTSKMKKETIKFKANITSRKAKDKANDIVAKKKVELGVCASIDSPTESQIHNVVWKEFMEDETHRGQLVWFWDHIIKVTKLSDDLRKMRKGSSSSDEVHASESTINIIKGMENTIKDLQS</sequence>
<evidence type="ECO:0000313" key="3">
    <source>
        <dbReference type="Proteomes" id="UP001153076"/>
    </source>
</evidence>